<accession>A0A3L8SDG6</accession>
<dbReference type="Proteomes" id="UP000276834">
    <property type="component" value="Unassembled WGS sequence"/>
</dbReference>
<feature type="non-terminal residue" evidence="2">
    <location>
        <position position="1"/>
    </location>
</feature>
<feature type="transmembrane region" description="Helical" evidence="1">
    <location>
        <begin position="86"/>
        <end position="112"/>
    </location>
</feature>
<name>A0A3L8SDG6_CHLGU</name>
<dbReference type="EMBL" id="QUSF01000030">
    <property type="protein sequence ID" value="RLV99929.1"/>
    <property type="molecule type" value="Genomic_DNA"/>
</dbReference>
<sequence length="114" mass="12513">THTDTQTHTHTHTLLLLPDHGGISLRHKPLHKGQLHNKTGEKHELAEAEPVVRLGQGGAGSSQSQGAGRTMPDSFTIHFLKVLRELLAFVLFSYTVLLGALLLAGWTTYFLVLK</sequence>
<evidence type="ECO:0000256" key="1">
    <source>
        <dbReference type="SAM" id="Phobius"/>
    </source>
</evidence>
<keyword evidence="1" id="KW-0812">Transmembrane</keyword>
<dbReference type="OrthoDB" id="9936170at2759"/>
<keyword evidence="1" id="KW-1133">Transmembrane helix</keyword>
<keyword evidence="3" id="KW-1185">Reference proteome</keyword>
<protein>
    <submittedName>
        <fullName evidence="2">Uncharacterized protein</fullName>
    </submittedName>
</protein>
<proteinExistence type="predicted"/>
<dbReference type="AlphaFoldDB" id="A0A3L8SDG6"/>
<evidence type="ECO:0000313" key="3">
    <source>
        <dbReference type="Proteomes" id="UP000276834"/>
    </source>
</evidence>
<keyword evidence="1" id="KW-0472">Membrane</keyword>
<gene>
    <name evidence="2" type="ORF">DV515_00009329</name>
</gene>
<comment type="caution">
    <text evidence="2">The sequence shown here is derived from an EMBL/GenBank/DDBJ whole genome shotgun (WGS) entry which is preliminary data.</text>
</comment>
<organism evidence="2 3">
    <name type="scientific">Chloebia gouldiae</name>
    <name type="common">Gouldian finch</name>
    <name type="synonym">Erythrura gouldiae</name>
    <dbReference type="NCBI Taxonomy" id="44316"/>
    <lineage>
        <taxon>Eukaryota</taxon>
        <taxon>Metazoa</taxon>
        <taxon>Chordata</taxon>
        <taxon>Craniata</taxon>
        <taxon>Vertebrata</taxon>
        <taxon>Euteleostomi</taxon>
        <taxon>Archelosauria</taxon>
        <taxon>Archosauria</taxon>
        <taxon>Dinosauria</taxon>
        <taxon>Saurischia</taxon>
        <taxon>Theropoda</taxon>
        <taxon>Coelurosauria</taxon>
        <taxon>Aves</taxon>
        <taxon>Neognathae</taxon>
        <taxon>Neoaves</taxon>
        <taxon>Telluraves</taxon>
        <taxon>Australaves</taxon>
        <taxon>Passeriformes</taxon>
        <taxon>Passeroidea</taxon>
        <taxon>Passeridae</taxon>
        <taxon>Chloebia</taxon>
    </lineage>
</organism>
<evidence type="ECO:0000313" key="2">
    <source>
        <dbReference type="EMBL" id="RLV99929.1"/>
    </source>
</evidence>
<reference evidence="2 3" key="1">
    <citation type="journal article" date="2018" name="Proc. R. Soc. B">
        <title>A non-coding region near Follistatin controls head colour polymorphism in the Gouldian finch.</title>
        <authorList>
            <person name="Toomey M.B."/>
            <person name="Marques C.I."/>
            <person name="Andrade P."/>
            <person name="Araujo P.M."/>
            <person name="Sabatino S."/>
            <person name="Gazda M.A."/>
            <person name="Afonso S."/>
            <person name="Lopes R.J."/>
            <person name="Corbo J.C."/>
            <person name="Carneiro M."/>
        </authorList>
    </citation>
    <scope>NUCLEOTIDE SEQUENCE [LARGE SCALE GENOMIC DNA]</scope>
    <source>
        <strain evidence="2">Red01</strain>
        <tissue evidence="2">Muscle</tissue>
    </source>
</reference>